<organism evidence="1 2">
    <name type="scientific">Haloferax larsenii</name>
    <dbReference type="NCBI Taxonomy" id="302484"/>
    <lineage>
        <taxon>Archaea</taxon>
        <taxon>Methanobacteriati</taxon>
        <taxon>Methanobacteriota</taxon>
        <taxon>Stenosarchaea group</taxon>
        <taxon>Halobacteria</taxon>
        <taxon>Halobacteriales</taxon>
        <taxon>Haloferacaceae</taxon>
        <taxon>Haloferax</taxon>
    </lineage>
</organism>
<proteinExistence type="predicted"/>
<gene>
    <name evidence="1" type="ORF">SAMN04488691_103191</name>
</gene>
<name>A0A1H7N4R1_HALLR</name>
<dbReference type="EMBL" id="FOAD01000003">
    <property type="protein sequence ID" value="SEL18490.1"/>
    <property type="molecule type" value="Genomic_DNA"/>
</dbReference>
<protein>
    <submittedName>
        <fullName evidence="1">Uncharacterized protein</fullName>
    </submittedName>
</protein>
<reference evidence="1 2" key="1">
    <citation type="submission" date="2016-10" db="EMBL/GenBank/DDBJ databases">
        <authorList>
            <person name="de Groot N.N."/>
        </authorList>
    </citation>
    <scope>NUCLEOTIDE SEQUENCE [LARGE SCALE GENOMIC DNA]</scope>
    <source>
        <strain evidence="1 2">CDM_5</strain>
    </source>
</reference>
<dbReference type="Proteomes" id="UP000183894">
    <property type="component" value="Unassembled WGS sequence"/>
</dbReference>
<evidence type="ECO:0000313" key="1">
    <source>
        <dbReference type="EMBL" id="SEL18490.1"/>
    </source>
</evidence>
<evidence type="ECO:0000313" key="2">
    <source>
        <dbReference type="Proteomes" id="UP000183894"/>
    </source>
</evidence>
<accession>A0A1H7N4R1</accession>
<sequence length="35" mass="4130">MDNPEIHLTVSGNARLTNGEAWLEADRFEWLEDWI</sequence>
<dbReference type="AlphaFoldDB" id="A0A1H7N4R1"/>